<proteinExistence type="predicted"/>
<accession>A0A382DL83</accession>
<name>A0A382DL83_9ZZZZ</name>
<reference evidence="1" key="1">
    <citation type="submission" date="2018-05" db="EMBL/GenBank/DDBJ databases">
        <authorList>
            <person name="Lanie J.A."/>
            <person name="Ng W.-L."/>
            <person name="Kazmierczak K.M."/>
            <person name="Andrzejewski T.M."/>
            <person name="Davidsen T.M."/>
            <person name="Wayne K.J."/>
            <person name="Tettelin H."/>
            <person name="Glass J.I."/>
            <person name="Rusch D."/>
            <person name="Podicherti R."/>
            <person name="Tsui H.-C.T."/>
            <person name="Winkler M.E."/>
        </authorList>
    </citation>
    <scope>NUCLEOTIDE SEQUENCE</scope>
</reference>
<dbReference type="InterPro" id="IPR005651">
    <property type="entry name" value="Trm112-like"/>
</dbReference>
<sequence>MVDQSLLEILVCPETKQPLHTAELSLLERLNTSIREGSVTNRRGDLVSTLIEEGLVREGGDLLYP</sequence>
<dbReference type="Pfam" id="PF03966">
    <property type="entry name" value="Trm112p"/>
    <property type="match status" value="1"/>
</dbReference>
<dbReference type="AlphaFoldDB" id="A0A382DL83"/>
<dbReference type="EMBL" id="UINC01039621">
    <property type="protein sequence ID" value="SVB38373.1"/>
    <property type="molecule type" value="Genomic_DNA"/>
</dbReference>
<evidence type="ECO:0000313" key="1">
    <source>
        <dbReference type="EMBL" id="SVB38373.1"/>
    </source>
</evidence>
<protein>
    <recommendedName>
        <fullName evidence="2">Trm112 family protein</fullName>
    </recommendedName>
</protein>
<evidence type="ECO:0008006" key="2">
    <source>
        <dbReference type="Google" id="ProtNLM"/>
    </source>
</evidence>
<organism evidence="1">
    <name type="scientific">marine metagenome</name>
    <dbReference type="NCBI Taxonomy" id="408172"/>
    <lineage>
        <taxon>unclassified sequences</taxon>
        <taxon>metagenomes</taxon>
        <taxon>ecological metagenomes</taxon>
    </lineage>
</organism>
<gene>
    <name evidence="1" type="ORF">METZ01_LOCUS191227</name>
</gene>
<feature type="non-terminal residue" evidence="1">
    <location>
        <position position="65"/>
    </location>
</feature>